<gene>
    <name evidence="2" type="ORF">GCM10016272_06100</name>
</gene>
<keyword evidence="1" id="KW-0812">Transmembrane</keyword>
<sequence>MESCVVTLVHRKPQHFRIFIAEFLPLAIVVILKPLEYSLEAFLHVETLVVVVILMMS</sequence>
<reference evidence="3" key="1">
    <citation type="journal article" date="2019" name="Int. J. Syst. Evol. Microbiol.">
        <title>The Global Catalogue of Microorganisms (GCM) 10K type strain sequencing project: providing services to taxonomists for standard genome sequencing and annotation.</title>
        <authorList>
            <consortium name="The Broad Institute Genomics Platform"/>
            <consortium name="The Broad Institute Genome Sequencing Center for Infectious Disease"/>
            <person name="Wu L."/>
            <person name="Ma J."/>
        </authorList>
    </citation>
    <scope>NUCLEOTIDE SEQUENCE [LARGE SCALE GENOMIC DNA]</scope>
    <source>
        <strain evidence="3">KCTC 42280</strain>
    </source>
</reference>
<name>A0ABQ3GNT6_9GAMM</name>
<keyword evidence="3" id="KW-1185">Reference proteome</keyword>
<comment type="caution">
    <text evidence="2">The sequence shown here is derived from an EMBL/GenBank/DDBJ whole genome shotgun (WGS) entry which is preliminary data.</text>
</comment>
<organism evidence="2 3">
    <name type="scientific">Psychrobacter glaciei</name>
    <dbReference type="NCBI Taxonomy" id="619771"/>
    <lineage>
        <taxon>Bacteria</taxon>
        <taxon>Pseudomonadati</taxon>
        <taxon>Pseudomonadota</taxon>
        <taxon>Gammaproteobacteria</taxon>
        <taxon>Moraxellales</taxon>
        <taxon>Moraxellaceae</taxon>
        <taxon>Psychrobacter</taxon>
    </lineage>
</organism>
<keyword evidence="1" id="KW-1133">Transmembrane helix</keyword>
<feature type="transmembrane region" description="Helical" evidence="1">
    <location>
        <begin position="16"/>
        <end position="35"/>
    </location>
</feature>
<keyword evidence="1" id="KW-0472">Membrane</keyword>
<dbReference type="EMBL" id="BMZR01000001">
    <property type="protein sequence ID" value="GHD27630.1"/>
    <property type="molecule type" value="Genomic_DNA"/>
</dbReference>
<dbReference type="Proteomes" id="UP000610203">
    <property type="component" value="Unassembled WGS sequence"/>
</dbReference>
<accession>A0ABQ3GNT6</accession>
<evidence type="ECO:0000313" key="2">
    <source>
        <dbReference type="EMBL" id="GHD27630.1"/>
    </source>
</evidence>
<evidence type="ECO:0000313" key="3">
    <source>
        <dbReference type="Proteomes" id="UP000610203"/>
    </source>
</evidence>
<protein>
    <submittedName>
        <fullName evidence="2">Uncharacterized protein</fullName>
    </submittedName>
</protein>
<evidence type="ECO:0000256" key="1">
    <source>
        <dbReference type="SAM" id="Phobius"/>
    </source>
</evidence>
<proteinExistence type="predicted"/>
<feature type="transmembrane region" description="Helical" evidence="1">
    <location>
        <begin position="41"/>
        <end position="56"/>
    </location>
</feature>